<dbReference type="GO" id="GO:0005886">
    <property type="term" value="C:plasma membrane"/>
    <property type="evidence" value="ECO:0007669"/>
    <property type="project" value="UniProtKB-SubCell"/>
</dbReference>
<keyword evidence="4" id="KW-1133">Transmembrane helix</keyword>
<comment type="similarity">
    <text evidence="2">Belongs to the ABC-2 integral membrane protein family.</text>
</comment>
<evidence type="ECO:0000256" key="4">
    <source>
        <dbReference type="SAM" id="Phobius"/>
    </source>
</evidence>
<evidence type="ECO:0000256" key="3">
    <source>
        <dbReference type="ARBA" id="ARBA00022448"/>
    </source>
</evidence>
<organism evidence="5">
    <name type="scientific">Desulfofervidus auxilii</name>
    <dbReference type="NCBI Taxonomy" id="1621989"/>
    <lineage>
        <taxon>Bacteria</taxon>
        <taxon>Pseudomonadati</taxon>
        <taxon>Thermodesulfobacteriota</taxon>
        <taxon>Candidatus Desulfofervidia</taxon>
        <taxon>Candidatus Desulfofervidales</taxon>
        <taxon>Candidatus Desulfofervidaceae</taxon>
        <taxon>Candidatus Desulfofervidus</taxon>
    </lineage>
</organism>
<evidence type="ECO:0000313" key="5">
    <source>
        <dbReference type="EMBL" id="HDD43269.1"/>
    </source>
</evidence>
<dbReference type="GO" id="GO:0015920">
    <property type="term" value="P:lipopolysaccharide transport"/>
    <property type="evidence" value="ECO:0007669"/>
    <property type="project" value="TreeGrafter"/>
</dbReference>
<feature type="non-terminal residue" evidence="5">
    <location>
        <position position="134"/>
    </location>
</feature>
<dbReference type="PANTHER" id="PTHR30413:SF8">
    <property type="entry name" value="TRANSPORT PERMEASE PROTEIN"/>
    <property type="match status" value="1"/>
</dbReference>
<name>A0A7C0Y478_DESA2</name>
<feature type="transmembrane region" description="Helical" evidence="4">
    <location>
        <begin position="67"/>
        <end position="87"/>
    </location>
</feature>
<evidence type="ECO:0000256" key="2">
    <source>
        <dbReference type="ARBA" id="ARBA00007783"/>
    </source>
</evidence>
<feature type="transmembrane region" description="Helical" evidence="4">
    <location>
        <begin position="31"/>
        <end position="55"/>
    </location>
</feature>
<accession>A0A7C0Y478</accession>
<feature type="transmembrane region" description="Helical" evidence="4">
    <location>
        <begin position="107"/>
        <end position="133"/>
    </location>
</feature>
<keyword evidence="4" id="KW-0472">Membrane</keyword>
<reference evidence="5" key="1">
    <citation type="journal article" date="2020" name="mSystems">
        <title>Genome- and Community-Level Interaction Insights into Carbon Utilization and Element Cycling Functions of Hydrothermarchaeota in Hydrothermal Sediment.</title>
        <authorList>
            <person name="Zhou Z."/>
            <person name="Liu Y."/>
            <person name="Xu W."/>
            <person name="Pan J."/>
            <person name="Luo Z.H."/>
            <person name="Li M."/>
        </authorList>
    </citation>
    <scope>NUCLEOTIDE SEQUENCE [LARGE SCALE GENOMIC DNA]</scope>
    <source>
        <strain evidence="5">HyVt-233</strain>
    </source>
</reference>
<dbReference type="PANTHER" id="PTHR30413">
    <property type="entry name" value="INNER MEMBRANE TRANSPORT PERMEASE"/>
    <property type="match status" value="1"/>
</dbReference>
<dbReference type="AlphaFoldDB" id="A0A7C0Y478"/>
<sequence>MIKMYYRLKSYRDLFLIFIWREFSIRYKQSIIGILWAILQPLSMMLLFTFIFTYVLPTKITDYPYVLFFYAGALPWSFFSSSLNYAIPSLTNHYNLVTKIYFPREILPLSGVGVAFIDFIFACSVYVLLLILFK</sequence>
<keyword evidence="4" id="KW-0812">Transmembrane</keyword>
<comment type="subcellular location">
    <subcellularLocation>
        <location evidence="1">Cell inner membrane</location>
        <topology evidence="1">Multi-pass membrane protein</topology>
    </subcellularLocation>
</comment>
<evidence type="ECO:0000256" key="1">
    <source>
        <dbReference type="ARBA" id="ARBA00004429"/>
    </source>
</evidence>
<dbReference type="Proteomes" id="UP000886289">
    <property type="component" value="Unassembled WGS sequence"/>
</dbReference>
<comment type="caution">
    <text evidence="5">The sequence shown here is derived from an EMBL/GenBank/DDBJ whole genome shotgun (WGS) entry which is preliminary data.</text>
</comment>
<proteinExistence type="inferred from homology"/>
<dbReference type="EMBL" id="DRBS01000008">
    <property type="protein sequence ID" value="HDD43269.1"/>
    <property type="molecule type" value="Genomic_DNA"/>
</dbReference>
<gene>
    <name evidence="5" type="ORF">ENG63_00205</name>
</gene>
<keyword evidence="3" id="KW-0813">Transport</keyword>
<protein>
    <submittedName>
        <fullName evidence="5">ABC transporter permease</fullName>
    </submittedName>
</protein>